<dbReference type="EMBL" id="JBHOMY010000009">
    <property type="protein sequence ID" value="MFC1455599.1"/>
    <property type="molecule type" value="Genomic_DNA"/>
</dbReference>
<keyword evidence="1" id="KW-0472">Membrane</keyword>
<feature type="transmembrane region" description="Helical" evidence="1">
    <location>
        <begin position="39"/>
        <end position="60"/>
    </location>
</feature>
<accession>A0ABV6Y2V7</accession>
<evidence type="ECO:0000256" key="1">
    <source>
        <dbReference type="SAM" id="Phobius"/>
    </source>
</evidence>
<protein>
    <submittedName>
        <fullName evidence="3">Tripartite tricarboxylate transporter TctB family protein</fullName>
    </submittedName>
</protein>
<proteinExistence type="predicted"/>
<dbReference type="Pfam" id="PF07331">
    <property type="entry name" value="TctB"/>
    <property type="match status" value="1"/>
</dbReference>
<dbReference type="Proteomes" id="UP001593940">
    <property type="component" value="Unassembled WGS sequence"/>
</dbReference>
<keyword evidence="4" id="KW-1185">Reference proteome</keyword>
<reference evidence="3 4" key="1">
    <citation type="submission" date="2024-09" db="EMBL/GenBank/DDBJ databases">
        <title>Nodulacao em especies de Leguminosae Basais da Amazonia e Caracterizacao dos Rizobios e Bacterias Associadas aos Nodulos.</title>
        <authorList>
            <person name="Jambeiro I.C.A."/>
            <person name="Lopes I.S."/>
            <person name="Aguiar E.R.G.R."/>
            <person name="Santos A.F.J."/>
            <person name="Dos Santos J.M.F."/>
            <person name="Gross E."/>
        </authorList>
    </citation>
    <scope>NUCLEOTIDE SEQUENCE [LARGE SCALE GENOMIC DNA]</scope>
    <source>
        <strain evidence="3 4">BRUESC1165</strain>
    </source>
</reference>
<comment type="caution">
    <text evidence="3">The sequence shown here is derived from an EMBL/GenBank/DDBJ whole genome shotgun (WGS) entry which is preliminary data.</text>
</comment>
<dbReference type="RefSeq" id="WP_377028732.1">
    <property type="nucleotide sequence ID" value="NZ_JBHOMY010000009.1"/>
</dbReference>
<sequence>MRVNDAVIGILLLAFAIATFAYARTLPAIPGQEYGAAVFPMLIAVGLGGCGVLLIASGLRHWQGAVVWSDWARTHHSWTKLAVVVGLVMTYILTASTIGFVPVSILVLLIFLMMMRVRWWIAAVAAIATTMLIQQTFGGLLRVPLPLGLLGP</sequence>
<keyword evidence="1" id="KW-1133">Transmembrane helix</keyword>
<feature type="transmembrane region" description="Helical" evidence="1">
    <location>
        <begin position="119"/>
        <end position="141"/>
    </location>
</feature>
<evidence type="ECO:0000313" key="3">
    <source>
        <dbReference type="EMBL" id="MFC1455599.1"/>
    </source>
</evidence>
<gene>
    <name evidence="3" type="ORF">ACETIH_02410</name>
</gene>
<keyword evidence="1" id="KW-0812">Transmembrane</keyword>
<evidence type="ECO:0000259" key="2">
    <source>
        <dbReference type="Pfam" id="PF07331"/>
    </source>
</evidence>
<feature type="transmembrane region" description="Helical" evidence="1">
    <location>
        <begin position="81"/>
        <end position="113"/>
    </location>
</feature>
<organism evidence="3 4">
    <name type="scientific">Microvirga arabica</name>
    <dbReference type="NCBI Taxonomy" id="1128671"/>
    <lineage>
        <taxon>Bacteria</taxon>
        <taxon>Pseudomonadati</taxon>
        <taxon>Pseudomonadota</taxon>
        <taxon>Alphaproteobacteria</taxon>
        <taxon>Hyphomicrobiales</taxon>
        <taxon>Methylobacteriaceae</taxon>
        <taxon>Microvirga</taxon>
    </lineage>
</organism>
<feature type="domain" description="DUF1468" evidence="2">
    <location>
        <begin position="7"/>
        <end position="146"/>
    </location>
</feature>
<dbReference type="InterPro" id="IPR009936">
    <property type="entry name" value="DUF1468"/>
</dbReference>
<name>A0ABV6Y2V7_9HYPH</name>
<evidence type="ECO:0000313" key="4">
    <source>
        <dbReference type="Proteomes" id="UP001593940"/>
    </source>
</evidence>